<accession>M2NJD7</accession>
<keyword evidence="1" id="KW-1133">Transmembrane helix</keyword>
<dbReference type="HOGENOM" id="CLU_1885399_0_0_1"/>
<keyword evidence="1" id="KW-0812">Transmembrane</keyword>
<keyword evidence="1" id="KW-0472">Membrane</keyword>
<evidence type="ECO:0000313" key="3">
    <source>
        <dbReference type="Proteomes" id="UP000011761"/>
    </source>
</evidence>
<dbReference type="EMBL" id="KB445551">
    <property type="protein sequence ID" value="EMC99494.1"/>
    <property type="molecule type" value="Genomic_DNA"/>
</dbReference>
<protein>
    <submittedName>
        <fullName evidence="2">Uncharacterized protein</fullName>
    </submittedName>
</protein>
<reference evidence="2 3" key="1">
    <citation type="journal article" date="2012" name="PLoS Pathog.">
        <title>Diverse lifestyles and strategies of plant pathogenesis encoded in the genomes of eighteen Dothideomycetes fungi.</title>
        <authorList>
            <person name="Ohm R.A."/>
            <person name="Feau N."/>
            <person name="Henrissat B."/>
            <person name="Schoch C.L."/>
            <person name="Horwitz B.A."/>
            <person name="Barry K.W."/>
            <person name="Condon B.J."/>
            <person name="Copeland A.C."/>
            <person name="Dhillon B."/>
            <person name="Glaser F."/>
            <person name="Hesse C.N."/>
            <person name="Kosti I."/>
            <person name="LaButti K."/>
            <person name="Lindquist E.A."/>
            <person name="Lucas S."/>
            <person name="Salamov A.A."/>
            <person name="Bradshaw R.E."/>
            <person name="Ciuffetti L."/>
            <person name="Hamelin R.C."/>
            <person name="Kema G.H.J."/>
            <person name="Lawrence C."/>
            <person name="Scott J.A."/>
            <person name="Spatafora J.W."/>
            <person name="Turgeon B.G."/>
            <person name="de Wit P.J.G.M."/>
            <person name="Zhong S."/>
            <person name="Goodwin S.B."/>
            <person name="Grigoriev I.V."/>
        </authorList>
    </citation>
    <scope>NUCLEOTIDE SEQUENCE [LARGE SCALE GENOMIC DNA]</scope>
    <source>
        <strain evidence="2 3">UAMH 10762</strain>
    </source>
</reference>
<sequence>MSFALHLRMTPAYLHRLRRQPAQGSVFHYEVLSQQQHSDSLINRLTDAALTSHSCQNDDIALEQGAQRRNSHASEAQKPSSDLQSEQAVSYLIHFSGACFLWLALWTGTLVLLGKFKPPKMRDCPSERQVRYSYQ</sequence>
<evidence type="ECO:0000256" key="1">
    <source>
        <dbReference type="SAM" id="Phobius"/>
    </source>
</evidence>
<evidence type="ECO:0000313" key="2">
    <source>
        <dbReference type="EMBL" id="EMC99494.1"/>
    </source>
</evidence>
<gene>
    <name evidence="2" type="ORF">BAUCODRAFT_338946</name>
</gene>
<dbReference type="RefSeq" id="XP_007673189.1">
    <property type="nucleotide sequence ID" value="XM_007674999.1"/>
</dbReference>
<name>M2NJD7_BAUPA</name>
<dbReference type="Proteomes" id="UP000011761">
    <property type="component" value="Unassembled WGS sequence"/>
</dbReference>
<dbReference type="GeneID" id="19112263"/>
<keyword evidence="3" id="KW-1185">Reference proteome</keyword>
<dbReference type="KEGG" id="bcom:BAUCODRAFT_338946"/>
<proteinExistence type="predicted"/>
<feature type="transmembrane region" description="Helical" evidence="1">
    <location>
        <begin position="91"/>
        <end position="113"/>
    </location>
</feature>
<organism evidence="2 3">
    <name type="scientific">Baudoinia panamericana (strain UAMH 10762)</name>
    <name type="common">Angels' share fungus</name>
    <name type="synonym">Baudoinia compniacensis (strain UAMH 10762)</name>
    <dbReference type="NCBI Taxonomy" id="717646"/>
    <lineage>
        <taxon>Eukaryota</taxon>
        <taxon>Fungi</taxon>
        <taxon>Dikarya</taxon>
        <taxon>Ascomycota</taxon>
        <taxon>Pezizomycotina</taxon>
        <taxon>Dothideomycetes</taxon>
        <taxon>Dothideomycetidae</taxon>
        <taxon>Mycosphaerellales</taxon>
        <taxon>Teratosphaeriaceae</taxon>
        <taxon>Baudoinia</taxon>
    </lineage>
</organism>
<dbReference type="AlphaFoldDB" id="M2NJD7"/>